<dbReference type="InterPro" id="IPR012338">
    <property type="entry name" value="Beta-lactam/transpept-like"/>
</dbReference>
<protein>
    <submittedName>
        <fullName evidence="1">Beta-lactamase-like protein</fullName>
    </submittedName>
</protein>
<reference evidence="1 2" key="1">
    <citation type="journal article" date="2019" name="Sci. Rep.">
        <title>Colletotrichum shisoi sp. nov., an anthracnose pathogen of Perilla frutescens in Japan: molecular phylogenetic, morphological and genomic evidence.</title>
        <authorList>
            <person name="Gan P."/>
            <person name="Tsushima A."/>
            <person name="Hiroyama R."/>
            <person name="Narusaka M."/>
            <person name="Takano Y."/>
            <person name="Narusaka Y."/>
            <person name="Kawaradani M."/>
            <person name="Damm U."/>
            <person name="Shirasu K."/>
        </authorList>
    </citation>
    <scope>NUCLEOTIDE SEQUENCE [LARGE SCALE GENOMIC DNA]</scope>
    <source>
        <strain evidence="1 2">PG-2018a</strain>
    </source>
</reference>
<dbReference type="Proteomes" id="UP000326340">
    <property type="component" value="Unassembled WGS sequence"/>
</dbReference>
<gene>
    <name evidence="1" type="ORF">CSHISOI_03808</name>
</gene>
<dbReference type="Gene3D" id="3.40.710.10">
    <property type="entry name" value="DD-peptidase/beta-lactamase superfamily"/>
    <property type="match status" value="1"/>
</dbReference>
<feature type="non-terminal residue" evidence="1">
    <location>
        <position position="167"/>
    </location>
</feature>
<dbReference type="PANTHER" id="PTHR22935:SF95">
    <property type="entry name" value="BETA-LACTAMASE-LIKE 1-RELATED"/>
    <property type="match status" value="1"/>
</dbReference>
<comment type="caution">
    <text evidence="1">The sequence shown here is derived from an EMBL/GenBank/DDBJ whole genome shotgun (WGS) entry which is preliminary data.</text>
</comment>
<evidence type="ECO:0000313" key="2">
    <source>
        <dbReference type="Proteomes" id="UP000326340"/>
    </source>
</evidence>
<dbReference type="OrthoDB" id="10250282at2759"/>
<dbReference type="InterPro" id="IPR051478">
    <property type="entry name" value="Beta-lactamase-like_AB/R"/>
</dbReference>
<dbReference type="AlphaFoldDB" id="A0A5Q4BWZ1"/>
<name>A0A5Q4BWZ1_9PEZI</name>
<dbReference type="EMBL" id="PUHP01000251">
    <property type="protein sequence ID" value="TQN71623.1"/>
    <property type="molecule type" value="Genomic_DNA"/>
</dbReference>
<accession>A0A5Q4BWZ1</accession>
<keyword evidence="2" id="KW-1185">Reference proteome</keyword>
<proteinExistence type="predicted"/>
<evidence type="ECO:0000313" key="1">
    <source>
        <dbReference type="EMBL" id="TQN71623.1"/>
    </source>
</evidence>
<sequence>MWGWPKCGCFDLHTLVSGPLGLPNTLVSPGLSSRAVIPPMDNGWGSDYGINAPGGGLVSSLSDLSALAHGILSRKVLSPAKTREWLKPHAFAGSPHSFVGASLGDLLTSKLVPDNPHPVAIYAKSGGAYGYRSQLAILDEYGVAVVILTAGDMAAVPHIYDAMLATT</sequence>
<organism evidence="1 2">
    <name type="scientific">Colletotrichum shisoi</name>
    <dbReference type="NCBI Taxonomy" id="2078593"/>
    <lineage>
        <taxon>Eukaryota</taxon>
        <taxon>Fungi</taxon>
        <taxon>Dikarya</taxon>
        <taxon>Ascomycota</taxon>
        <taxon>Pezizomycotina</taxon>
        <taxon>Sordariomycetes</taxon>
        <taxon>Hypocreomycetidae</taxon>
        <taxon>Glomerellales</taxon>
        <taxon>Glomerellaceae</taxon>
        <taxon>Colletotrichum</taxon>
        <taxon>Colletotrichum destructivum species complex</taxon>
    </lineage>
</organism>
<dbReference type="PANTHER" id="PTHR22935">
    <property type="entry name" value="PENICILLIN-BINDING PROTEIN"/>
    <property type="match status" value="1"/>
</dbReference>
<dbReference type="SUPFAM" id="SSF56601">
    <property type="entry name" value="beta-lactamase/transpeptidase-like"/>
    <property type="match status" value="1"/>
</dbReference>